<evidence type="ECO:0000313" key="1">
    <source>
        <dbReference type="EMBL" id="RJG36507.1"/>
    </source>
</evidence>
<dbReference type="OrthoDB" id="5889052at2"/>
<dbReference type="RefSeq" id="WP_119912605.1">
    <property type="nucleotide sequence ID" value="NZ_QZCH01000076.1"/>
</dbReference>
<gene>
    <name evidence="1" type="ORF">D1Z90_20370</name>
</gene>
<dbReference type="AlphaFoldDB" id="A0A418Y963"/>
<evidence type="ECO:0000313" key="2">
    <source>
        <dbReference type="Proteomes" id="UP000283255"/>
    </source>
</evidence>
<proteinExistence type="predicted"/>
<organism evidence="1 2">
    <name type="scientific">Motilimonas pumila</name>
    <dbReference type="NCBI Taxonomy" id="2303987"/>
    <lineage>
        <taxon>Bacteria</taxon>
        <taxon>Pseudomonadati</taxon>
        <taxon>Pseudomonadota</taxon>
        <taxon>Gammaproteobacteria</taxon>
        <taxon>Alteromonadales</taxon>
        <taxon>Alteromonadales genera incertae sedis</taxon>
        <taxon>Motilimonas</taxon>
    </lineage>
</organism>
<dbReference type="Proteomes" id="UP000283255">
    <property type="component" value="Unassembled WGS sequence"/>
</dbReference>
<dbReference type="EMBL" id="QZCH01000076">
    <property type="protein sequence ID" value="RJG36507.1"/>
    <property type="molecule type" value="Genomic_DNA"/>
</dbReference>
<sequence>MKLTTDFDKLGFHDTSIEKIERQSESVVLEIKGAFVSKEHPDSDGLDWTAEEATLKILGVTEERATYWDDTKAAREHPEPEFPLDEIMHASFKDGVFSFDGFKQTVPWYEWFITANSFILEVKSASKFSS</sequence>
<accession>A0A418Y963</accession>
<name>A0A418Y963_9GAMM</name>
<keyword evidence="2" id="KW-1185">Reference proteome</keyword>
<comment type="caution">
    <text evidence="1">The sequence shown here is derived from an EMBL/GenBank/DDBJ whole genome shotgun (WGS) entry which is preliminary data.</text>
</comment>
<reference evidence="1 2" key="2">
    <citation type="submission" date="2019-01" db="EMBL/GenBank/DDBJ databases">
        <title>Motilimonas pumilus sp. nov., isolated from the gut of sea cucumber (Apostichopus japonicus).</title>
        <authorList>
            <person name="Wang F.-Q."/>
            <person name="Ren L.-H."/>
            <person name="Lin Y.-W."/>
            <person name="Sun G.-H."/>
            <person name="Du Z.-J."/>
            <person name="Zhao J.-X."/>
            <person name="Liu X.-J."/>
            <person name="Liu L.-J."/>
        </authorList>
    </citation>
    <scope>NUCLEOTIDE SEQUENCE [LARGE SCALE GENOMIC DNA]</scope>
    <source>
        <strain evidence="1 2">PLHSC7-2</strain>
    </source>
</reference>
<reference evidence="1 2" key="1">
    <citation type="submission" date="2018-09" db="EMBL/GenBank/DDBJ databases">
        <authorList>
            <person name="Wang F."/>
        </authorList>
    </citation>
    <scope>NUCLEOTIDE SEQUENCE [LARGE SCALE GENOMIC DNA]</scope>
    <source>
        <strain evidence="1 2">PLHSC7-2</strain>
    </source>
</reference>
<protein>
    <submittedName>
        <fullName evidence="1">Uncharacterized protein</fullName>
    </submittedName>
</protein>